<feature type="region of interest" description="Disordered" evidence="1">
    <location>
        <begin position="1"/>
        <end position="66"/>
    </location>
</feature>
<evidence type="ECO:0000256" key="1">
    <source>
        <dbReference type="SAM" id="MobiDB-lite"/>
    </source>
</evidence>
<organism evidence="2 3">
    <name type="scientific">Phytophthora fragariaefolia</name>
    <dbReference type="NCBI Taxonomy" id="1490495"/>
    <lineage>
        <taxon>Eukaryota</taxon>
        <taxon>Sar</taxon>
        <taxon>Stramenopiles</taxon>
        <taxon>Oomycota</taxon>
        <taxon>Peronosporomycetes</taxon>
        <taxon>Peronosporales</taxon>
        <taxon>Peronosporaceae</taxon>
        <taxon>Phytophthora</taxon>
    </lineage>
</organism>
<name>A0A9W6YE98_9STRA</name>
<dbReference type="EMBL" id="BSXT01005128">
    <property type="protein sequence ID" value="GMF59835.1"/>
    <property type="molecule type" value="Genomic_DNA"/>
</dbReference>
<dbReference type="Proteomes" id="UP001165121">
    <property type="component" value="Unassembled WGS sequence"/>
</dbReference>
<comment type="caution">
    <text evidence="2">The sequence shown here is derived from an EMBL/GenBank/DDBJ whole genome shotgun (WGS) entry which is preliminary data.</text>
</comment>
<protein>
    <submittedName>
        <fullName evidence="2">Unnamed protein product</fullName>
    </submittedName>
</protein>
<proteinExistence type="predicted"/>
<accession>A0A9W6YE98</accession>
<dbReference type="AlphaFoldDB" id="A0A9W6YE98"/>
<gene>
    <name evidence="2" type="ORF">Pfra01_002593600</name>
</gene>
<keyword evidence="3" id="KW-1185">Reference proteome</keyword>
<sequence>MLDWHAHPAGPPQLPASRSTTSTLPAAVSGAQVRVSNEYCKTEGPSNTSRGHLSSYTSGAPSPEPLRDLEQKTVRLMVANVVVGPPRRNSIQILRRVGPNSVGEPLEPLFDSSDRDPVSAFPERETEVRALGPPNCPPRELTPKLHHNSKSPNRNRLVGHVVICIEGAGRFRQLYLKSLSWVSGVLPVGKRLDAGALDDPITDNGLRDAGIQYLAPRLLCPRNGESRLQQRVSQIGELARSSYPRLRPLNRDHRFEYH</sequence>
<feature type="region of interest" description="Disordered" evidence="1">
    <location>
        <begin position="124"/>
        <end position="152"/>
    </location>
</feature>
<evidence type="ECO:0000313" key="3">
    <source>
        <dbReference type="Proteomes" id="UP001165121"/>
    </source>
</evidence>
<feature type="compositionally biased region" description="Polar residues" evidence="1">
    <location>
        <begin position="44"/>
        <end position="60"/>
    </location>
</feature>
<reference evidence="2" key="1">
    <citation type="submission" date="2023-04" db="EMBL/GenBank/DDBJ databases">
        <title>Phytophthora fragariaefolia NBRC 109709.</title>
        <authorList>
            <person name="Ichikawa N."/>
            <person name="Sato H."/>
            <person name="Tonouchi N."/>
        </authorList>
    </citation>
    <scope>NUCLEOTIDE SEQUENCE</scope>
    <source>
        <strain evidence="2">NBRC 109709</strain>
    </source>
</reference>
<evidence type="ECO:0000313" key="2">
    <source>
        <dbReference type="EMBL" id="GMF59835.1"/>
    </source>
</evidence>